<dbReference type="GeneID" id="81467369"/>
<dbReference type="RefSeq" id="XP_056574001.1">
    <property type="nucleotide sequence ID" value="XM_056728186.1"/>
</dbReference>
<name>A0A9W9UTC7_9EURO</name>
<reference evidence="1" key="1">
    <citation type="submission" date="2022-12" db="EMBL/GenBank/DDBJ databases">
        <authorList>
            <person name="Petersen C."/>
        </authorList>
    </citation>
    <scope>NUCLEOTIDE SEQUENCE</scope>
    <source>
        <strain evidence="1">IBT 3081</strain>
    </source>
</reference>
<proteinExistence type="predicted"/>
<dbReference type="AlphaFoldDB" id="A0A9W9UTC7"/>
<protein>
    <submittedName>
        <fullName evidence="1">Uncharacterized protein</fullName>
    </submittedName>
</protein>
<organism evidence="1 2">
    <name type="scientific">Penicillium concentricum</name>
    <dbReference type="NCBI Taxonomy" id="293559"/>
    <lineage>
        <taxon>Eukaryota</taxon>
        <taxon>Fungi</taxon>
        <taxon>Dikarya</taxon>
        <taxon>Ascomycota</taxon>
        <taxon>Pezizomycotina</taxon>
        <taxon>Eurotiomycetes</taxon>
        <taxon>Eurotiomycetidae</taxon>
        <taxon>Eurotiales</taxon>
        <taxon>Aspergillaceae</taxon>
        <taxon>Penicillium</taxon>
    </lineage>
</organism>
<dbReference type="EMBL" id="JAPZBT010000006">
    <property type="protein sequence ID" value="KAJ5355854.1"/>
    <property type="molecule type" value="Genomic_DNA"/>
</dbReference>
<evidence type="ECO:0000313" key="1">
    <source>
        <dbReference type="EMBL" id="KAJ5355854.1"/>
    </source>
</evidence>
<gene>
    <name evidence="1" type="ORF">N7517_010463</name>
</gene>
<evidence type="ECO:0000313" key="2">
    <source>
        <dbReference type="Proteomes" id="UP001147752"/>
    </source>
</evidence>
<keyword evidence="2" id="KW-1185">Reference proteome</keyword>
<accession>A0A9W9UTC7</accession>
<comment type="caution">
    <text evidence="1">The sequence shown here is derived from an EMBL/GenBank/DDBJ whole genome shotgun (WGS) entry which is preliminary data.</text>
</comment>
<sequence length="132" mass="14147">MPDGKTILSRASDGVGRLISTSLASVWGRVVVLRHQKSGLLQSYDLESPCPCADMFPPDISPDCYLLGWCSDTGVKGGGTEFATAAGFSIGGGMILAVGMFDGGIMVYNVLDEWRGLPWNLTPTSSQRKFKR</sequence>
<reference evidence="1" key="2">
    <citation type="journal article" date="2023" name="IMA Fungus">
        <title>Comparative genomic study of the Penicillium genus elucidates a diverse pangenome and 15 lateral gene transfer events.</title>
        <authorList>
            <person name="Petersen C."/>
            <person name="Sorensen T."/>
            <person name="Nielsen M.R."/>
            <person name="Sondergaard T.E."/>
            <person name="Sorensen J.L."/>
            <person name="Fitzpatrick D.A."/>
            <person name="Frisvad J.C."/>
            <person name="Nielsen K.L."/>
        </authorList>
    </citation>
    <scope>NUCLEOTIDE SEQUENCE</scope>
    <source>
        <strain evidence="1">IBT 3081</strain>
    </source>
</reference>
<dbReference type="Proteomes" id="UP001147752">
    <property type="component" value="Unassembled WGS sequence"/>
</dbReference>